<keyword evidence="4" id="KW-1133">Transmembrane helix</keyword>
<protein>
    <recommendedName>
        <fullName evidence="6">Single Cache domain-containing protein</fullName>
    </recommendedName>
</protein>
<evidence type="ECO:0000256" key="4">
    <source>
        <dbReference type="ARBA" id="ARBA00022989"/>
    </source>
</evidence>
<gene>
    <name evidence="7" type="ORF">GJA_275</name>
</gene>
<evidence type="ECO:0000313" key="7">
    <source>
        <dbReference type="EMBL" id="CDG80936.1"/>
    </source>
</evidence>
<evidence type="ECO:0000256" key="3">
    <source>
        <dbReference type="ARBA" id="ARBA00022692"/>
    </source>
</evidence>
<dbReference type="Proteomes" id="UP000027604">
    <property type="component" value="Chromosome I"/>
</dbReference>
<dbReference type="InterPro" id="IPR004010">
    <property type="entry name" value="Double_Cache_2"/>
</dbReference>
<accession>W0UZB5</accession>
<evidence type="ECO:0000256" key="1">
    <source>
        <dbReference type="ARBA" id="ARBA00004651"/>
    </source>
</evidence>
<dbReference type="SMART" id="SM01049">
    <property type="entry name" value="Cache_2"/>
    <property type="match status" value="1"/>
</dbReference>
<dbReference type="HOGENOM" id="CLU_081845_2_1_4"/>
<dbReference type="STRING" id="1349767.GJA_275"/>
<keyword evidence="5" id="KW-0472">Membrane</keyword>
<dbReference type="Pfam" id="PF08269">
    <property type="entry name" value="dCache_2"/>
    <property type="match status" value="1"/>
</dbReference>
<evidence type="ECO:0000259" key="6">
    <source>
        <dbReference type="SMART" id="SM01049"/>
    </source>
</evidence>
<organism evidence="7 8">
    <name type="scientific">Janthinobacterium agaricidamnosum NBRC 102515 = DSM 9628</name>
    <dbReference type="NCBI Taxonomy" id="1349767"/>
    <lineage>
        <taxon>Bacteria</taxon>
        <taxon>Pseudomonadati</taxon>
        <taxon>Pseudomonadota</taxon>
        <taxon>Betaproteobacteria</taxon>
        <taxon>Burkholderiales</taxon>
        <taxon>Oxalobacteraceae</taxon>
        <taxon>Janthinobacterium</taxon>
    </lineage>
</organism>
<keyword evidence="2" id="KW-1003">Cell membrane</keyword>
<reference evidence="7 8" key="1">
    <citation type="journal article" date="2015" name="Genome Announc.">
        <title>Genome Sequence of Mushroom Soft-Rot Pathogen Janthinobacterium agaricidamnosum.</title>
        <authorList>
            <person name="Graupner K."/>
            <person name="Lackner G."/>
            <person name="Hertweck C."/>
        </authorList>
    </citation>
    <scope>NUCLEOTIDE SEQUENCE [LARGE SCALE GENOMIC DNA]</scope>
    <source>
        <strain evidence="8">NBRC 102515 / DSM 9628</strain>
    </source>
</reference>
<dbReference type="KEGG" id="jag:GJA_275"/>
<keyword evidence="3" id="KW-0812">Transmembrane</keyword>
<feature type="domain" description="Single Cache" evidence="6">
    <location>
        <begin position="11"/>
        <end position="87"/>
    </location>
</feature>
<dbReference type="eggNOG" id="COG4564">
    <property type="taxonomic scope" value="Bacteria"/>
</dbReference>
<dbReference type="PATRIC" id="fig|1349767.4.peg.963"/>
<dbReference type="EMBL" id="HG322949">
    <property type="protein sequence ID" value="CDG80936.1"/>
    <property type="molecule type" value="Genomic_DNA"/>
</dbReference>
<dbReference type="AlphaFoldDB" id="W0UZB5"/>
<evidence type="ECO:0000256" key="2">
    <source>
        <dbReference type="ARBA" id="ARBA00022475"/>
    </source>
</evidence>
<keyword evidence="8" id="KW-1185">Reference proteome</keyword>
<name>W0UZB5_9BURK</name>
<evidence type="ECO:0000256" key="5">
    <source>
        <dbReference type="ARBA" id="ARBA00023136"/>
    </source>
</evidence>
<dbReference type="InterPro" id="IPR033480">
    <property type="entry name" value="sCache_2"/>
</dbReference>
<proteinExistence type="predicted"/>
<dbReference type="Gene3D" id="3.30.450.20">
    <property type="entry name" value="PAS domain"/>
    <property type="match status" value="1"/>
</dbReference>
<evidence type="ECO:0000313" key="8">
    <source>
        <dbReference type="Proteomes" id="UP000027604"/>
    </source>
</evidence>
<sequence>MAAPSDAQNNRSDAIALVDKAVANIQKKGIEDACKDFADAKSGYIKGDLYVFVHNDSASMICHATNPKLNGRAMVELKDADGKFFVKEMRDRAMAGESAWINYIWLNPVTKALEEKSSYVRKATNQYWVGVGIYQKK</sequence>
<comment type="subcellular location">
    <subcellularLocation>
        <location evidence="1">Cell membrane</location>
        <topology evidence="1">Multi-pass membrane protein</topology>
    </subcellularLocation>
</comment>
<dbReference type="GO" id="GO:0005886">
    <property type="term" value="C:plasma membrane"/>
    <property type="evidence" value="ECO:0007669"/>
    <property type="project" value="UniProtKB-SubCell"/>
</dbReference>